<reference evidence="2 3" key="1">
    <citation type="submission" date="2018-04" db="EMBL/GenBank/DDBJ databases">
        <authorList>
            <person name="Go L.Y."/>
            <person name="Mitchell J.A."/>
        </authorList>
    </citation>
    <scope>NUCLEOTIDE SEQUENCE [LARGE SCALE GENOMIC DNA]</scope>
    <source>
        <strain evidence="2 3">KCJK7865</strain>
    </source>
</reference>
<evidence type="ECO:0000256" key="1">
    <source>
        <dbReference type="SAM" id="MobiDB-lite"/>
    </source>
</evidence>
<proteinExistence type="predicted"/>
<dbReference type="AlphaFoldDB" id="A0A2R7UTJ6"/>
<comment type="caution">
    <text evidence="2">The sequence shown here is derived from an EMBL/GenBank/DDBJ whole genome shotgun (WGS) entry which is preliminary data.</text>
</comment>
<dbReference type="Proteomes" id="UP000244874">
    <property type="component" value="Unassembled WGS sequence"/>
</dbReference>
<organism evidence="2 3">
    <name type="scientific">Pseudomonas plecoglossicida</name>
    <dbReference type="NCBI Taxonomy" id="70775"/>
    <lineage>
        <taxon>Bacteria</taxon>
        <taxon>Pseudomonadati</taxon>
        <taxon>Pseudomonadota</taxon>
        <taxon>Gammaproteobacteria</taxon>
        <taxon>Pseudomonadales</taxon>
        <taxon>Pseudomonadaceae</taxon>
        <taxon>Pseudomonas</taxon>
    </lineage>
</organism>
<name>A0A2R7UTJ6_PSEDL</name>
<sequence>MGLTTVSGGRAGARVYARGAGDSCAFLRCKPVPASSRVNPLPQDYHRAEHCTEPVGAGLPAKRPAQAPYSGQAD</sequence>
<protein>
    <submittedName>
        <fullName evidence="2">Uncharacterized protein</fullName>
    </submittedName>
</protein>
<evidence type="ECO:0000313" key="2">
    <source>
        <dbReference type="EMBL" id="PTU53929.1"/>
    </source>
</evidence>
<dbReference type="EMBL" id="QANO01000065">
    <property type="protein sequence ID" value="PTU53929.1"/>
    <property type="molecule type" value="Genomic_DNA"/>
</dbReference>
<accession>A0A2R7UTJ6</accession>
<gene>
    <name evidence="2" type="ORF">DBB42_01900</name>
</gene>
<feature type="region of interest" description="Disordered" evidence="1">
    <location>
        <begin position="52"/>
        <end position="74"/>
    </location>
</feature>
<evidence type="ECO:0000313" key="3">
    <source>
        <dbReference type="Proteomes" id="UP000244874"/>
    </source>
</evidence>